<comment type="caution">
    <text evidence="2">The sequence shown here is derived from an EMBL/GenBank/DDBJ whole genome shotgun (WGS) entry which is preliminary data.</text>
</comment>
<proteinExistence type="predicted"/>
<organism evidence="2 3">
    <name type="scientific">Seminavis robusta</name>
    <dbReference type="NCBI Taxonomy" id="568900"/>
    <lineage>
        <taxon>Eukaryota</taxon>
        <taxon>Sar</taxon>
        <taxon>Stramenopiles</taxon>
        <taxon>Ochrophyta</taxon>
        <taxon>Bacillariophyta</taxon>
        <taxon>Bacillariophyceae</taxon>
        <taxon>Bacillariophycidae</taxon>
        <taxon>Naviculales</taxon>
        <taxon>Naviculaceae</taxon>
        <taxon>Seminavis</taxon>
    </lineage>
</organism>
<keyword evidence="1" id="KW-0175">Coiled coil</keyword>
<dbReference type="EMBL" id="CAICTM010001287">
    <property type="protein sequence ID" value="CAB9522306.1"/>
    <property type="molecule type" value="Genomic_DNA"/>
</dbReference>
<reference evidence="2" key="1">
    <citation type="submission" date="2020-06" db="EMBL/GenBank/DDBJ databases">
        <authorList>
            <consortium name="Plant Systems Biology data submission"/>
        </authorList>
    </citation>
    <scope>NUCLEOTIDE SEQUENCE</scope>
    <source>
        <strain evidence="2">D6</strain>
    </source>
</reference>
<dbReference type="Proteomes" id="UP001153069">
    <property type="component" value="Unassembled WGS sequence"/>
</dbReference>
<keyword evidence="3" id="KW-1185">Reference proteome</keyword>
<evidence type="ECO:0000313" key="2">
    <source>
        <dbReference type="EMBL" id="CAB9522306.1"/>
    </source>
</evidence>
<protein>
    <submittedName>
        <fullName evidence="2">Uncharacterized protein</fullName>
    </submittedName>
</protein>
<sequence>MAGLDARLAKYPGSPGFKVFVAVSTILVVTGYPIYRSTVGGKQGEHYFSQERPEQIVKAQERSKREYREKRKAWLEEQKKLEQQQQGR</sequence>
<evidence type="ECO:0000256" key="1">
    <source>
        <dbReference type="SAM" id="Coils"/>
    </source>
</evidence>
<feature type="coiled-coil region" evidence="1">
    <location>
        <begin position="57"/>
        <end position="84"/>
    </location>
</feature>
<name>A0A9N8EJ68_9STRA</name>
<evidence type="ECO:0000313" key="3">
    <source>
        <dbReference type="Proteomes" id="UP001153069"/>
    </source>
</evidence>
<accession>A0A9N8EJ68</accession>
<dbReference type="AlphaFoldDB" id="A0A9N8EJ68"/>
<gene>
    <name evidence="2" type="ORF">SEMRO_1289_G259660.1</name>
</gene>